<keyword evidence="3" id="KW-1185">Reference proteome</keyword>
<dbReference type="EMBL" id="RBIL01000001">
    <property type="protein sequence ID" value="RKQ93923.1"/>
    <property type="molecule type" value="Genomic_DNA"/>
</dbReference>
<dbReference type="InterPro" id="IPR012318">
    <property type="entry name" value="HTH_CRP"/>
</dbReference>
<feature type="domain" description="HTH crp-type" evidence="1">
    <location>
        <begin position="164"/>
        <end position="238"/>
    </location>
</feature>
<reference evidence="2 3" key="1">
    <citation type="submission" date="2018-10" db="EMBL/GenBank/DDBJ databases">
        <title>Genomic Encyclopedia of Archaeal and Bacterial Type Strains, Phase II (KMG-II): from individual species to whole genera.</title>
        <authorList>
            <person name="Goeker M."/>
        </authorList>
    </citation>
    <scope>NUCLEOTIDE SEQUENCE [LARGE SCALE GENOMIC DNA]</scope>
    <source>
        <strain evidence="2 3">DSM 14954</strain>
    </source>
</reference>
<accession>A0A660LIS5</accession>
<dbReference type="InterPro" id="IPR014710">
    <property type="entry name" value="RmlC-like_jellyroll"/>
</dbReference>
<dbReference type="SMART" id="SM00419">
    <property type="entry name" value="HTH_CRP"/>
    <property type="match status" value="1"/>
</dbReference>
<dbReference type="RefSeq" id="WP_170179197.1">
    <property type="nucleotide sequence ID" value="NZ_RBIL01000001.1"/>
</dbReference>
<dbReference type="SUPFAM" id="SSF46785">
    <property type="entry name" value="Winged helix' DNA-binding domain"/>
    <property type="match status" value="1"/>
</dbReference>
<organism evidence="2 3">
    <name type="scientific">Solirubrobacter pauli</name>
    <dbReference type="NCBI Taxonomy" id="166793"/>
    <lineage>
        <taxon>Bacteria</taxon>
        <taxon>Bacillati</taxon>
        <taxon>Actinomycetota</taxon>
        <taxon>Thermoleophilia</taxon>
        <taxon>Solirubrobacterales</taxon>
        <taxon>Solirubrobacteraceae</taxon>
        <taxon>Solirubrobacter</taxon>
    </lineage>
</organism>
<comment type="caution">
    <text evidence="2">The sequence shown here is derived from an EMBL/GenBank/DDBJ whole genome shotgun (WGS) entry which is preliminary data.</text>
</comment>
<proteinExistence type="predicted"/>
<protein>
    <submittedName>
        <fullName evidence="2">CRP-like cAMP-binding protein</fullName>
    </submittedName>
</protein>
<dbReference type="GO" id="GO:0003677">
    <property type="term" value="F:DNA binding"/>
    <property type="evidence" value="ECO:0007669"/>
    <property type="project" value="InterPro"/>
</dbReference>
<evidence type="ECO:0000313" key="3">
    <source>
        <dbReference type="Proteomes" id="UP000278962"/>
    </source>
</evidence>
<dbReference type="InterPro" id="IPR036390">
    <property type="entry name" value="WH_DNA-bd_sf"/>
</dbReference>
<dbReference type="GO" id="GO:0006355">
    <property type="term" value="P:regulation of DNA-templated transcription"/>
    <property type="evidence" value="ECO:0007669"/>
    <property type="project" value="InterPro"/>
</dbReference>
<evidence type="ECO:0000313" key="2">
    <source>
        <dbReference type="EMBL" id="RKQ93923.1"/>
    </source>
</evidence>
<dbReference type="Proteomes" id="UP000278962">
    <property type="component" value="Unassembled WGS sequence"/>
</dbReference>
<sequence length="339" mass="37161">MEAKPQQAQRAAAGGRSLLDLDADLGALLSDERREAARRELHVRVTTFPVGEWDGTRLADADPTHLGLLVVEGVLAREVILGDTVSTELLGPGDIFRPWHIEGPPELLPVAVRWNALSTLRLGLIDRRAAAAIGRYPEVSAVIVDRLSERAQRLSITQAISQLNRVDRRLQALFWHLAERWGRVARDGIAVPLVLSHRLIGELVGARRPTVSTALAELARDGQLLRRDDGTWLLTGEPVDVPAGAAAEVIRQRRRLMPTPAEPATAAVAIAEPAGERMGELQASLHAARAITLQHRRDFDTIRAETSALRERTLQLRSRRADHLERLHDAAAARGPSSN</sequence>
<dbReference type="PROSITE" id="PS51063">
    <property type="entry name" value="HTH_CRP_2"/>
    <property type="match status" value="1"/>
</dbReference>
<dbReference type="Pfam" id="PF13545">
    <property type="entry name" value="HTH_Crp_2"/>
    <property type="match status" value="1"/>
</dbReference>
<gene>
    <name evidence="2" type="ORF">C8N24_3798</name>
</gene>
<dbReference type="Gene3D" id="2.60.120.10">
    <property type="entry name" value="Jelly Rolls"/>
    <property type="match status" value="1"/>
</dbReference>
<dbReference type="AlphaFoldDB" id="A0A660LIS5"/>
<evidence type="ECO:0000259" key="1">
    <source>
        <dbReference type="PROSITE" id="PS51063"/>
    </source>
</evidence>
<name>A0A660LIS5_9ACTN</name>